<dbReference type="Proteomes" id="UP001344447">
    <property type="component" value="Unassembled WGS sequence"/>
</dbReference>
<gene>
    <name evidence="2" type="ORF">RB653_003557</name>
</gene>
<keyword evidence="1" id="KW-1133">Transmembrane helix</keyword>
<keyword evidence="1" id="KW-0472">Membrane</keyword>
<dbReference type="EMBL" id="JAVFKY010000001">
    <property type="protein sequence ID" value="KAK5581976.1"/>
    <property type="molecule type" value="Genomic_DNA"/>
</dbReference>
<dbReference type="AlphaFoldDB" id="A0AAN7YX37"/>
<sequence>MINKIIIINFIFILFNFFKLINGLSEKDFIFYTVKLDDRDCEFPKCGGYWLQRVNVGMSAVYVSSISLDPSIVNFNMSLITLAFTDDLILGGLIRSYPKFSYFQVYNATRLIFTNGGDRLYGPQLFNRKYQYLTIKENNTPNSGILDLINRKSLSTNNDTPYYPYIAQSLNLNYQFQLINFTEMYSKSINNLDIGWLHNMVTNSKTISFGFMDQNNKNFQITKIYLNIPLVDSSNCLESNYYNNYTNLCDEDGNKENSSSKDNNDSLIPTFHRDYSRCLYFSGCIENNTNIYIEECTQTPTPICPKGYRVNSFPVKPFGCKRYFCDVSFLSE</sequence>
<protein>
    <submittedName>
        <fullName evidence="2">Uncharacterized protein</fullName>
    </submittedName>
</protein>
<feature type="transmembrane region" description="Helical" evidence="1">
    <location>
        <begin position="6"/>
        <end position="25"/>
    </location>
</feature>
<dbReference type="PANTHER" id="PTHR34411:SF3">
    <property type="match status" value="1"/>
</dbReference>
<keyword evidence="3" id="KW-1185">Reference proteome</keyword>
<reference evidence="2 3" key="1">
    <citation type="submission" date="2023-11" db="EMBL/GenBank/DDBJ databases">
        <title>Dfirmibasis_genome.</title>
        <authorList>
            <person name="Edelbroek B."/>
            <person name="Kjellin J."/>
            <person name="Jerlstrom-Hultqvist J."/>
            <person name="Soderbom F."/>
        </authorList>
    </citation>
    <scope>NUCLEOTIDE SEQUENCE [LARGE SCALE GENOMIC DNA]</scope>
    <source>
        <strain evidence="2 3">TNS-C-14</strain>
    </source>
</reference>
<organism evidence="2 3">
    <name type="scientific">Dictyostelium firmibasis</name>
    <dbReference type="NCBI Taxonomy" id="79012"/>
    <lineage>
        <taxon>Eukaryota</taxon>
        <taxon>Amoebozoa</taxon>
        <taxon>Evosea</taxon>
        <taxon>Eumycetozoa</taxon>
        <taxon>Dictyostelia</taxon>
        <taxon>Dictyosteliales</taxon>
        <taxon>Dictyosteliaceae</taxon>
        <taxon>Dictyostelium</taxon>
    </lineage>
</organism>
<evidence type="ECO:0000256" key="1">
    <source>
        <dbReference type="SAM" id="Phobius"/>
    </source>
</evidence>
<keyword evidence="1" id="KW-0812">Transmembrane</keyword>
<evidence type="ECO:0000313" key="3">
    <source>
        <dbReference type="Proteomes" id="UP001344447"/>
    </source>
</evidence>
<proteinExistence type="predicted"/>
<comment type="caution">
    <text evidence="2">The sequence shown here is derived from an EMBL/GenBank/DDBJ whole genome shotgun (WGS) entry which is preliminary data.</text>
</comment>
<accession>A0AAN7YX37</accession>
<evidence type="ECO:0000313" key="2">
    <source>
        <dbReference type="EMBL" id="KAK5581976.1"/>
    </source>
</evidence>
<dbReference type="InterPro" id="IPR040405">
    <property type="entry name" value="DDB_G0275255-like"/>
</dbReference>
<name>A0AAN7YX37_9MYCE</name>
<dbReference type="PANTHER" id="PTHR34411">
    <property type="entry name" value="DUF6748 DOMAIN-CONTAINING PROTEIN-RELATED"/>
    <property type="match status" value="1"/>
</dbReference>